<keyword evidence="1" id="KW-1185">Reference proteome</keyword>
<sequence length="451" mass="51547">MPDIPKYDGTINPQDHVTAFTTGVKGNDLTNQEIELVLVKKNGETITKGALPENSIDSFAELADSFVKAHWEAQKVEKRMEGIFKIIQRDMELLREFVDRFQRERMMLPHILDNWAAMAFAKNPTYDSGSRGRDAGSSSKFGKETDIRDSNVNTKANIGDYSFNVSASELVAILRSMGDKVRWPKEMISNPNRRNPDFWCEFHNDHGHKTADYRLLQGEIEHLLKQGYLTDLFSEKGKQTYMENRQEPPKPPSPKRTINVINIGEEVNGVTYTAAKKTSKVTVTHKKRVRQVLEKDNITFDDVGADGVMIPYNDSLVIYLLVHDTNVKQILIDPGSFVNIILLRVVNEMQADDKMVPKARTLSRFDNSNIVTKGEIMLTTFTEGVVKDTKFQVIDTDMGYNMILGRPWIHDMDVVPSTLHQVIKFPSQWWINKSMVINRLLEVTIQWQIRA</sequence>
<organism evidence="1 2">
    <name type="scientific">Nicotiana sylvestris</name>
    <name type="common">Wood tobacco</name>
    <name type="synonym">South American tobacco</name>
    <dbReference type="NCBI Taxonomy" id="4096"/>
    <lineage>
        <taxon>Eukaryota</taxon>
        <taxon>Viridiplantae</taxon>
        <taxon>Streptophyta</taxon>
        <taxon>Embryophyta</taxon>
        <taxon>Tracheophyta</taxon>
        <taxon>Spermatophyta</taxon>
        <taxon>Magnoliopsida</taxon>
        <taxon>eudicotyledons</taxon>
        <taxon>Gunneridae</taxon>
        <taxon>Pentapetalae</taxon>
        <taxon>asterids</taxon>
        <taxon>lamiids</taxon>
        <taxon>Solanales</taxon>
        <taxon>Solanaceae</taxon>
        <taxon>Nicotianoideae</taxon>
        <taxon>Nicotianeae</taxon>
        <taxon>Nicotiana</taxon>
    </lineage>
</organism>
<gene>
    <name evidence="2" type="primary">LOC104210639</name>
</gene>
<dbReference type="AlphaFoldDB" id="A0A1U7UYS6"/>
<protein>
    <submittedName>
        <fullName evidence="2">Uncharacterized protein LOC104210639</fullName>
    </submittedName>
</protein>
<dbReference type="RefSeq" id="XP_009757891.1">
    <property type="nucleotide sequence ID" value="XM_009759589.1"/>
</dbReference>
<dbReference type="PANTHER" id="PTHR33240:SF8">
    <property type="entry name" value="OS03G0439900 PROTEIN"/>
    <property type="match status" value="1"/>
</dbReference>
<evidence type="ECO:0000313" key="1">
    <source>
        <dbReference type="Proteomes" id="UP000189701"/>
    </source>
</evidence>
<name>A0A1U7UYS6_NICSY</name>
<dbReference type="KEGG" id="nsy:104210639"/>
<reference evidence="2" key="2">
    <citation type="submission" date="2025-08" db="UniProtKB">
        <authorList>
            <consortium name="RefSeq"/>
        </authorList>
    </citation>
    <scope>IDENTIFICATION</scope>
    <source>
        <tissue evidence="2">Leaf</tissue>
    </source>
</reference>
<dbReference type="Proteomes" id="UP000189701">
    <property type="component" value="Unplaced"/>
</dbReference>
<dbReference type="PANTHER" id="PTHR33240">
    <property type="entry name" value="OS08G0508500 PROTEIN"/>
    <property type="match status" value="1"/>
</dbReference>
<dbReference type="eggNOG" id="KOG0017">
    <property type="taxonomic scope" value="Eukaryota"/>
</dbReference>
<reference evidence="1" key="1">
    <citation type="journal article" date="2013" name="Genome Biol.">
        <title>Reference genomes and transcriptomes of Nicotiana sylvestris and Nicotiana tomentosiformis.</title>
        <authorList>
            <person name="Sierro N."/>
            <person name="Battey J.N."/>
            <person name="Ouadi S."/>
            <person name="Bovet L."/>
            <person name="Goepfert S."/>
            <person name="Bakaher N."/>
            <person name="Peitsch M.C."/>
            <person name="Ivanov N.V."/>
        </authorList>
    </citation>
    <scope>NUCLEOTIDE SEQUENCE [LARGE SCALE GENOMIC DNA]</scope>
</reference>
<dbReference type="CDD" id="cd00303">
    <property type="entry name" value="retropepsin_like"/>
    <property type="match status" value="1"/>
</dbReference>
<evidence type="ECO:0000313" key="2">
    <source>
        <dbReference type="RefSeq" id="XP_009757891.1"/>
    </source>
</evidence>
<proteinExistence type="predicted"/>
<dbReference type="Gene3D" id="2.40.70.10">
    <property type="entry name" value="Acid Proteases"/>
    <property type="match status" value="1"/>
</dbReference>
<accession>A0A1U7UYS6</accession>
<dbReference type="GeneID" id="104210639"/>
<dbReference type="InterPro" id="IPR021109">
    <property type="entry name" value="Peptidase_aspartic_dom_sf"/>
</dbReference>